<organism evidence="4 5">
    <name type="scientific">Penicillium salamii</name>
    <dbReference type="NCBI Taxonomy" id="1612424"/>
    <lineage>
        <taxon>Eukaryota</taxon>
        <taxon>Fungi</taxon>
        <taxon>Dikarya</taxon>
        <taxon>Ascomycota</taxon>
        <taxon>Pezizomycotina</taxon>
        <taxon>Eurotiomycetes</taxon>
        <taxon>Eurotiomycetidae</taxon>
        <taxon>Eurotiales</taxon>
        <taxon>Aspergillaceae</taxon>
        <taxon>Penicillium</taxon>
    </lineage>
</organism>
<dbReference type="PROSITE" id="PS50088">
    <property type="entry name" value="ANK_REPEAT"/>
    <property type="match status" value="3"/>
</dbReference>
<dbReference type="SMART" id="SM00248">
    <property type="entry name" value="ANK"/>
    <property type="match status" value="5"/>
</dbReference>
<gene>
    <name evidence="4" type="ORF">PSALAMII_LOCUS1331</name>
</gene>
<keyword evidence="1" id="KW-0677">Repeat</keyword>
<dbReference type="AlphaFoldDB" id="A0A9W4N3R6"/>
<dbReference type="GO" id="GO:0005634">
    <property type="term" value="C:nucleus"/>
    <property type="evidence" value="ECO:0007669"/>
    <property type="project" value="TreeGrafter"/>
</dbReference>
<feature type="repeat" description="ANK" evidence="3">
    <location>
        <begin position="84"/>
        <end position="116"/>
    </location>
</feature>
<evidence type="ECO:0000313" key="4">
    <source>
        <dbReference type="EMBL" id="CAG8275437.1"/>
    </source>
</evidence>
<dbReference type="InterPro" id="IPR002110">
    <property type="entry name" value="Ankyrin_rpt"/>
</dbReference>
<accession>A0A9W4N3R6</accession>
<dbReference type="InterPro" id="IPR036770">
    <property type="entry name" value="Ankyrin_rpt-contain_sf"/>
</dbReference>
<evidence type="ECO:0000313" key="5">
    <source>
        <dbReference type="Proteomes" id="UP001152646"/>
    </source>
</evidence>
<dbReference type="PANTHER" id="PTHR24201:SF16">
    <property type="entry name" value="ANKYRIN-1-LIKE-RELATED"/>
    <property type="match status" value="1"/>
</dbReference>
<dbReference type="OrthoDB" id="341259at2759"/>
<proteinExistence type="predicted"/>
<comment type="caution">
    <text evidence="4">The sequence shown here is derived from an EMBL/GenBank/DDBJ whole genome shotgun (WGS) entry which is preliminary data.</text>
</comment>
<dbReference type="SUPFAM" id="SSF48403">
    <property type="entry name" value="Ankyrin repeat"/>
    <property type="match status" value="1"/>
</dbReference>
<dbReference type="Gene3D" id="1.25.40.20">
    <property type="entry name" value="Ankyrin repeat-containing domain"/>
    <property type="match status" value="2"/>
</dbReference>
<protein>
    <submittedName>
        <fullName evidence="4">Uncharacterized protein</fullName>
    </submittedName>
</protein>
<dbReference type="Pfam" id="PF12796">
    <property type="entry name" value="Ank_2"/>
    <property type="match status" value="1"/>
</dbReference>
<dbReference type="EMBL" id="CAJVPA010000055">
    <property type="protein sequence ID" value="CAG8275437.1"/>
    <property type="molecule type" value="Genomic_DNA"/>
</dbReference>
<reference evidence="4" key="1">
    <citation type="submission" date="2021-07" db="EMBL/GenBank/DDBJ databases">
        <authorList>
            <person name="Branca A.L. A."/>
        </authorList>
    </citation>
    <scope>NUCLEOTIDE SEQUENCE</scope>
</reference>
<evidence type="ECO:0000256" key="1">
    <source>
        <dbReference type="ARBA" id="ARBA00022737"/>
    </source>
</evidence>
<feature type="repeat" description="ANK" evidence="3">
    <location>
        <begin position="117"/>
        <end position="149"/>
    </location>
</feature>
<feature type="repeat" description="ANK" evidence="3">
    <location>
        <begin position="209"/>
        <end position="237"/>
    </location>
</feature>
<evidence type="ECO:0000256" key="3">
    <source>
        <dbReference type="PROSITE-ProRule" id="PRU00023"/>
    </source>
</evidence>
<dbReference type="PROSITE" id="PS50297">
    <property type="entry name" value="ANK_REP_REGION"/>
    <property type="match status" value="2"/>
</dbReference>
<sequence length="260" mass="28975">MHLLGLSSELPLMILECLESEQYINAFVRTHSHFYTHFNTYLYTRIVIASQSSAIIWAASHGITETLKKSIQQGGNIEVRDALSDNTPLAIAIEHGHTAVASQLLDEGADVSARNKDQQTPPFKAAHLGDESLARRLIDLGAEVDASDENWKSPLRYVLYGKHSSVGSITNIKPMPPLYTAIVNLDETSVRLLLEYRADPEIPGHFPQPLHMAARKGHVCAARLLLERGVDRTRKDPSDRTPMDLAEWAGWGHRMKPLLE</sequence>
<name>A0A9W4N3R6_9EURO</name>
<dbReference type="Pfam" id="PF00023">
    <property type="entry name" value="Ank"/>
    <property type="match status" value="1"/>
</dbReference>
<dbReference type="InterPro" id="IPR050776">
    <property type="entry name" value="Ank_Repeat/CDKN_Inhibitor"/>
</dbReference>
<keyword evidence="2 3" id="KW-0040">ANK repeat</keyword>
<dbReference type="Proteomes" id="UP001152646">
    <property type="component" value="Unassembled WGS sequence"/>
</dbReference>
<dbReference type="PANTHER" id="PTHR24201">
    <property type="entry name" value="ANK_REP_REGION DOMAIN-CONTAINING PROTEIN"/>
    <property type="match status" value="1"/>
</dbReference>
<evidence type="ECO:0000256" key="2">
    <source>
        <dbReference type="ARBA" id="ARBA00023043"/>
    </source>
</evidence>